<dbReference type="PANTHER" id="PTHR42850">
    <property type="entry name" value="METALLOPHOSPHOESTERASE"/>
    <property type="match status" value="1"/>
</dbReference>
<name>A0ABW3LW57_9GAMM</name>
<feature type="domain" description="Calcineurin-like phosphoesterase" evidence="1">
    <location>
        <begin position="11"/>
        <end position="141"/>
    </location>
</feature>
<reference evidence="3" key="1">
    <citation type="journal article" date="2019" name="Int. J. Syst. Evol. Microbiol.">
        <title>The Global Catalogue of Microorganisms (GCM) 10K type strain sequencing project: providing services to taxonomists for standard genome sequencing and annotation.</title>
        <authorList>
            <consortium name="The Broad Institute Genomics Platform"/>
            <consortium name="The Broad Institute Genome Sequencing Center for Infectious Disease"/>
            <person name="Wu L."/>
            <person name="Ma J."/>
        </authorList>
    </citation>
    <scope>NUCLEOTIDE SEQUENCE [LARGE SCALE GENOMIC DNA]</scope>
    <source>
        <strain evidence="3">CCUG 55854</strain>
    </source>
</reference>
<organism evidence="2 3">
    <name type="scientific">Pseudoxanthomonas kaohsiungensis</name>
    <dbReference type="NCBI Taxonomy" id="283923"/>
    <lineage>
        <taxon>Bacteria</taxon>
        <taxon>Pseudomonadati</taxon>
        <taxon>Pseudomonadota</taxon>
        <taxon>Gammaproteobacteria</taxon>
        <taxon>Lysobacterales</taxon>
        <taxon>Lysobacteraceae</taxon>
        <taxon>Pseudoxanthomonas</taxon>
    </lineage>
</organism>
<proteinExistence type="predicted"/>
<protein>
    <submittedName>
        <fullName evidence="2">Metallophosphoesterase</fullName>
    </submittedName>
</protein>
<dbReference type="EMBL" id="JBHTKN010000005">
    <property type="protein sequence ID" value="MFD1042453.1"/>
    <property type="molecule type" value="Genomic_DNA"/>
</dbReference>
<dbReference type="InterPro" id="IPR029052">
    <property type="entry name" value="Metallo-depent_PP-like"/>
</dbReference>
<dbReference type="InterPro" id="IPR004843">
    <property type="entry name" value="Calcineurin-like_PHP"/>
</dbReference>
<dbReference type="Proteomes" id="UP001597033">
    <property type="component" value="Unassembled WGS sequence"/>
</dbReference>
<dbReference type="Pfam" id="PF00149">
    <property type="entry name" value="Metallophos"/>
    <property type="match status" value="1"/>
</dbReference>
<dbReference type="SUPFAM" id="SSF56300">
    <property type="entry name" value="Metallo-dependent phosphatases"/>
    <property type="match status" value="1"/>
</dbReference>
<dbReference type="RefSeq" id="WP_162376007.1">
    <property type="nucleotide sequence ID" value="NZ_JBHTKN010000005.1"/>
</dbReference>
<evidence type="ECO:0000313" key="2">
    <source>
        <dbReference type="EMBL" id="MFD1042453.1"/>
    </source>
</evidence>
<sequence length="342" mass="38308">MQFIQPLFDGPIDIVGDVHGEMPALEILLARLGYDPAGRHPKGNRLVFVGDLVDRGIDSPAVVERVAEMVEAGRAQCILGNHELNLIRGQAKEGNGWFQAADADHDATGGHFGASARVSDNQRKSFMDWFGSLPLALERQDLRVVHACWHPESVEILRHETRGTLAAYEALDAKLTRRLEQEGAFTQHAQELRAWKAELTDPNAHVPLLEGIGKVDSLKQSGHPMKALTSGLERMTATPFFATGKWRMAERVAWWNEYEDAPAVVFGHYWRWPLAEEDATARSRGPNLFSGYGPFEWLGPRRNALCVDWCVGVRWLERRQGVSPHVGRIGALRWESKEIVLD</sequence>
<dbReference type="PANTHER" id="PTHR42850:SF7">
    <property type="entry name" value="BIS(5'-NUCLEOSYL)-TETRAPHOSPHATASE PRPE [ASYMMETRICAL]"/>
    <property type="match status" value="1"/>
</dbReference>
<accession>A0ABW3LW57</accession>
<gene>
    <name evidence="2" type="ORF">ACFQ2N_08830</name>
</gene>
<keyword evidence="3" id="KW-1185">Reference proteome</keyword>
<dbReference type="Gene3D" id="3.60.21.10">
    <property type="match status" value="1"/>
</dbReference>
<evidence type="ECO:0000259" key="1">
    <source>
        <dbReference type="Pfam" id="PF00149"/>
    </source>
</evidence>
<dbReference type="InterPro" id="IPR050126">
    <property type="entry name" value="Ap4A_hydrolase"/>
</dbReference>
<evidence type="ECO:0000313" key="3">
    <source>
        <dbReference type="Proteomes" id="UP001597033"/>
    </source>
</evidence>
<comment type="caution">
    <text evidence="2">The sequence shown here is derived from an EMBL/GenBank/DDBJ whole genome shotgun (WGS) entry which is preliminary data.</text>
</comment>